<feature type="signal peptide" evidence="10">
    <location>
        <begin position="1"/>
        <end position="27"/>
    </location>
</feature>
<gene>
    <name evidence="13" type="ORF">GKE01_20975</name>
</gene>
<proteinExistence type="inferred from homology"/>
<name>A0A6G1ZJQ5_9BACT</name>
<dbReference type="Gene3D" id="2.170.130.10">
    <property type="entry name" value="TonB-dependent receptor, plug domain"/>
    <property type="match status" value="1"/>
</dbReference>
<dbReference type="Pfam" id="PF13715">
    <property type="entry name" value="CarbopepD_reg_2"/>
    <property type="match status" value="1"/>
</dbReference>
<feature type="domain" description="TonB-dependent receptor-like beta-barrel" evidence="11">
    <location>
        <begin position="504"/>
        <end position="1073"/>
    </location>
</feature>
<keyword evidence="2 8" id="KW-0813">Transport</keyword>
<dbReference type="FunFam" id="2.60.40.1120:FF:000003">
    <property type="entry name" value="Outer membrane protein Omp121"/>
    <property type="match status" value="1"/>
</dbReference>
<keyword evidence="10" id="KW-0732">Signal</keyword>
<dbReference type="InterPro" id="IPR008969">
    <property type="entry name" value="CarboxyPept-like_regulatory"/>
</dbReference>
<evidence type="ECO:0000256" key="5">
    <source>
        <dbReference type="ARBA" id="ARBA00023077"/>
    </source>
</evidence>
<dbReference type="GO" id="GO:0009279">
    <property type="term" value="C:cell outer membrane"/>
    <property type="evidence" value="ECO:0007669"/>
    <property type="project" value="UniProtKB-SubCell"/>
</dbReference>
<dbReference type="NCBIfam" id="TIGR04057">
    <property type="entry name" value="SusC_RagA_signa"/>
    <property type="match status" value="1"/>
</dbReference>
<accession>A0A6G1ZJQ5</accession>
<keyword evidence="3 8" id="KW-1134">Transmembrane beta strand</keyword>
<dbReference type="RefSeq" id="WP_154278316.1">
    <property type="nucleotide sequence ID" value="NZ_WKLJ01000020.1"/>
</dbReference>
<dbReference type="EMBL" id="WKLP01000037">
    <property type="protein sequence ID" value="MRY13911.1"/>
    <property type="molecule type" value="Genomic_DNA"/>
</dbReference>
<protein>
    <submittedName>
        <fullName evidence="13">SusC/RagA family TonB-linked outer membrane protein</fullName>
    </submittedName>
</protein>
<dbReference type="Pfam" id="PF00593">
    <property type="entry name" value="TonB_dep_Rec_b-barrel"/>
    <property type="match status" value="1"/>
</dbReference>
<dbReference type="InterPro" id="IPR023996">
    <property type="entry name" value="TonB-dep_OMP_SusC/RagA"/>
</dbReference>
<comment type="subcellular location">
    <subcellularLocation>
        <location evidence="1 8">Cell outer membrane</location>
        <topology evidence="1 8">Multi-pass membrane protein</topology>
    </subcellularLocation>
</comment>
<keyword evidence="5 9" id="KW-0798">TonB box</keyword>
<keyword evidence="4 8" id="KW-0812">Transmembrane</keyword>
<keyword evidence="7 8" id="KW-0998">Cell outer membrane</keyword>
<evidence type="ECO:0000256" key="6">
    <source>
        <dbReference type="ARBA" id="ARBA00023136"/>
    </source>
</evidence>
<comment type="caution">
    <text evidence="13">The sequence shown here is derived from an EMBL/GenBank/DDBJ whole genome shotgun (WGS) entry which is preliminary data.</text>
</comment>
<reference evidence="13" key="1">
    <citation type="journal article" date="2019" name="Nat. Med.">
        <title>A library of human gut bacterial isolates paired with longitudinal multiomics data enables mechanistic microbiome research.</title>
        <authorList>
            <person name="Poyet M."/>
            <person name="Groussin M."/>
            <person name="Gibbons S.M."/>
            <person name="Avila-Pacheco J."/>
            <person name="Jiang X."/>
            <person name="Kearney S.M."/>
            <person name="Perrotta A.R."/>
            <person name="Berdy B."/>
            <person name="Zhao S."/>
            <person name="Lieberman T.D."/>
            <person name="Swanson P.K."/>
            <person name="Smith M."/>
            <person name="Roesemann S."/>
            <person name="Alexander J.E."/>
            <person name="Rich S.A."/>
            <person name="Livny J."/>
            <person name="Vlamakis H."/>
            <person name="Clish C."/>
            <person name="Bullock K."/>
            <person name="Deik A."/>
            <person name="Scott J."/>
            <person name="Pierce K.A."/>
            <person name="Xavier R.J."/>
            <person name="Alm E.J."/>
        </authorList>
    </citation>
    <scope>NUCLEOTIDE SEQUENCE</scope>
    <source>
        <strain evidence="13">BIOML-A4</strain>
    </source>
</reference>
<dbReference type="Gene3D" id="2.40.170.20">
    <property type="entry name" value="TonB-dependent receptor, beta-barrel domain"/>
    <property type="match status" value="1"/>
</dbReference>
<dbReference type="InterPro" id="IPR036942">
    <property type="entry name" value="Beta-barrel_TonB_sf"/>
</dbReference>
<comment type="similarity">
    <text evidence="8 9">Belongs to the TonB-dependent receptor family.</text>
</comment>
<organism evidence="13">
    <name type="scientific">Parabacteroides goldsteinii</name>
    <dbReference type="NCBI Taxonomy" id="328812"/>
    <lineage>
        <taxon>Bacteria</taxon>
        <taxon>Pseudomonadati</taxon>
        <taxon>Bacteroidota</taxon>
        <taxon>Bacteroidia</taxon>
        <taxon>Bacteroidales</taxon>
        <taxon>Tannerellaceae</taxon>
        <taxon>Parabacteroides</taxon>
    </lineage>
</organism>
<keyword evidence="6 8" id="KW-0472">Membrane</keyword>
<evidence type="ECO:0000256" key="2">
    <source>
        <dbReference type="ARBA" id="ARBA00022448"/>
    </source>
</evidence>
<dbReference type="Pfam" id="PF07715">
    <property type="entry name" value="Plug"/>
    <property type="match status" value="1"/>
</dbReference>
<sequence length="1125" mass="125560">MKKEPKILNVMRISAILLSLCVFSSFASKTSSQNVKVNMSGKNMTIANFIDQIEQQTDYLFVYSKNEVDVNKTIPVKAGSKSVAQYLNDAFADSEVKFAFENDYIVLTKNSLLSIKQQGKKVIGSVTDSSGEPVIGANVVVKGTTNGTITDVDGKFSLEIPDKAVLVISYIGYLTREVPVNGQSTVSAVLTEDTQALDEVVVVGYGTMRKSDVTGSIGVAKGEELTKNQNFSALDNLRGKVSGVNIFSNSSQPGAYANRVIIRGMATINSSSEPLYVVDGVVMEDFGLVNPNDIESMEVLKDASAAAIYGARGANGVIMVTTKRGKKDGEGTSVSYQGSVSVSHIARKMDLLNSQEWVDTFMKGLENENTYMGKDWSLDRSYWFHDRNYFDENGNPLYDTDWQDEATRTAVSHNHQINIQQAGKNSSMGAFLNYTDQQGIVNNTYNKRLNAKVAYDANPTPWLSTAVNLLVNHTWGRYTPEDGGGQDARRTMIEMVPWLPVYDANGDYTTSTTSLSESNYFGLEGMSNPAMILDLQKRMRYNTQIFGNAALTFHLMDGLDLKTQFGIDSHNATYRGYSSISLNNISMPNGWAEYQNWNSLYWQEETYLTYSKVFGDHRINAMAGLSWQERTQRWNKSRTEGFADDFYEDNNMAVGTNPGSPESSWERWAMNSYFLRLAYTYKDRYSATVTGRVDGSSKFGDNNKYAFFPSAGLAWNISQEDFLSDNEVISNLKLHTSYGLTGNSEIGPYNSLGKTDAGTHLIDGKRAPWSYIKTMSNPDLKWEKTGQFDIGFDIGFFQNRLNLDIAYYNKKTTDLLLDCPVPHSTGFSTIFKNIGAVRNQGMDLMVNATPVRSKEFNWNSVVNLNYNKNKILALGDTDADVYLYDWVNGGSILRVGESMGSFYGLQRYGVYTIEDFEAGNCEKNQIGRAKRSSEKEIIGKGLPDWTGSWINNFSYKNFDLTLDLQFVWGVETLQRFFHSTYDRFGITNGLKNILYDAYDGTNPGTMQQMIYLQSGDHNGEKHAGQDTTTDSQWVANGSYLRCNMLQIGYTFEKNVVKKLGLSGLRLYASGNNLFQIVSKDFLGYDPESTSETSSTDKGAGKFGQNMTFFSYPRARTFTFGVNVTF</sequence>
<dbReference type="InterPro" id="IPR000531">
    <property type="entry name" value="Beta-barrel_TonB"/>
</dbReference>
<dbReference type="SUPFAM" id="SSF49464">
    <property type="entry name" value="Carboxypeptidase regulatory domain-like"/>
    <property type="match status" value="1"/>
</dbReference>
<evidence type="ECO:0000259" key="12">
    <source>
        <dbReference type="Pfam" id="PF07715"/>
    </source>
</evidence>
<feature type="domain" description="TonB-dependent receptor plug" evidence="12">
    <location>
        <begin position="210"/>
        <end position="317"/>
    </location>
</feature>
<evidence type="ECO:0000256" key="8">
    <source>
        <dbReference type="PROSITE-ProRule" id="PRU01360"/>
    </source>
</evidence>
<evidence type="ECO:0000256" key="10">
    <source>
        <dbReference type="SAM" id="SignalP"/>
    </source>
</evidence>
<dbReference type="InterPro" id="IPR023997">
    <property type="entry name" value="TonB-dep_OMP_SusC/RagA_CS"/>
</dbReference>
<evidence type="ECO:0000256" key="4">
    <source>
        <dbReference type="ARBA" id="ARBA00022692"/>
    </source>
</evidence>
<dbReference type="InterPro" id="IPR039426">
    <property type="entry name" value="TonB-dep_rcpt-like"/>
</dbReference>
<dbReference type="AlphaFoldDB" id="A0A6G1ZJQ5"/>
<evidence type="ECO:0000313" key="13">
    <source>
        <dbReference type="EMBL" id="MRY13911.1"/>
    </source>
</evidence>
<evidence type="ECO:0000256" key="3">
    <source>
        <dbReference type="ARBA" id="ARBA00022452"/>
    </source>
</evidence>
<dbReference type="NCBIfam" id="TIGR04056">
    <property type="entry name" value="OMP_RagA_SusC"/>
    <property type="match status" value="1"/>
</dbReference>
<evidence type="ECO:0000259" key="11">
    <source>
        <dbReference type="Pfam" id="PF00593"/>
    </source>
</evidence>
<dbReference type="InterPro" id="IPR037066">
    <property type="entry name" value="Plug_dom_sf"/>
</dbReference>
<evidence type="ECO:0000256" key="9">
    <source>
        <dbReference type="RuleBase" id="RU003357"/>
    </source>
</evidence>
<evidence type="ECO:0000256" key="7">
    <source>
        <dbReference type="ARBA" id="ARBA00023237"/>
    </source>
</evidence>
<dbReference type="SUPFAM" id="SSF56935">
    <property type="entry name" value="Porins"/>
    <property type="match status" value="1"/>
</dbReference>
<feature type="chain" id="PRO_5026267043" evidence="10">
    <location>
        <begin position="28"/>
        <end position="1125"/>
    </location>
</feature>
<evidence type="ECO:0000256" key="1">
    <source>
        <dbReference type="ARBA" id="ARBA00004571"/>
    </source>
</evidence>
<dbReference type="Gene3D" id="2.60.40.1120">
    <property type="entry name" value="Carboxypeptidase-like, regulatory domain"/>
    <property type="match status" value="1"/>
</dbReference>
<dbReference type="InterPro" id="IPR012910">
    <property type="entry name" value="Plug_dom"/>
</dbReference>
<dbReference type="PROSITE" id="PS52016">
    <property type="entry name" value="TONB_DEPENDENT_REC_3"/>
    <property type="match status" value="1"/>
</dbReference>